<dbReference type="Pfam" id="PF08800">
    <property type="entry name" value="BT4734-like_N"/>
    <property type="match status" value="1"/>
</dbReference>
<dbReference type="OrthoDB" id="2781056at2"/>
<feature type="domain" description="BT4734-like N-terminal" evidence="3">
    <location>
        <begin position="83"/>
        <end position="199"/>
    </location>
</feature>
<keyword evidence="1" id="KW-0175">Coiled coil</keyword>
<reference evidence="4 5" key="1">
    <citation type="submission" date="2018-05" db="EMBL/GenBank/DDBJ databases">
        <title>Marinifilum breve JC075T sp. nov., a marine bacterium isolated from Yongle Blue Hole in the South China Sea.</title>
        <authorList>
            <person name="Fu T."/>
        </authorList>
    </citation>
    <scope>NUCLEOTIDE SEQUENCE [LARGE SCALE GENOMIC DNA]</scope>
    <source>
        <strain evidence="4 5">JC075</strain>
    </source>
</reference>
<organism evidence="4 5">
    <name type="scientific">Marinifilum breve</name>
    <dbReference type="NCBI Taxonomy" id="2184082"/>
    <lineage>
        <taxon>Bacteria</taxon>
        <taxon>Pseudomonadati</taxon>
        <taxon>Bacteroidota</taxon>
        <taxon>Bacteroidia</taxon>
        <taxon>Marinilabiliales</taxon>
        <taxon>Marinifilaceae</taxon>
    </lineage>
</organism>
<gene>
    <name evidence="4" type="ORF">DF185_09235</name>
</gene>
<accession>A0A2V3ZYS5</accession>
<dbReference type="InterPro" id="IPR014907">
    <property type="entry name" value="BT4734-like_N"/>
</dbReference>
<protein>
    <submittedName>
        <fullName evidence="4">Uncharacterized protein</fullName>
    </submittedName>
</protein>
<dbReference type="InterPro" id="IPR025048">
    <property type="entry name" value="DUF3987"/>
</dbReference>
<sequence length="808" mass="93260">MKNSNSYSSHSEDNENLIDVEICHQKESKTISFFKRPIQNIKSNQFISIRDVYKLIKKPNYEEITSMLRKIKDPAEARNFKASQFDYVCFSGVFEKRSSESIIEYSGLLVIDLDHLNDVKAIKDLLCQDANIETVLLFTSPSGDGLKWVVRIDLEKATHNEYFIGIRNYLKSTYGIEIDGSGKDIARACFLPHDDDVFFNSDETTLKNFDPGKWQDQFKGKIIEYDFYSTNNDVEKLIDTLESSSMDITQGYDNWRTIAFALIDRFGEGGRKYFHRISRLHSEYIAEDCDLNFDKFLHSKGTGISIKSLFWLAKNHGVTISNSSLNVSKKDKRSSFNELVPKSFPIDVFPKTIAEFVRKSAESINCPEEFIAVPMLSCFAMAMSNKRVVELKKDWREFAIFYAAIVSRPGTKKSPALNKGTLPLRKLQDEFSAQYLKDKEKYEKENEEFEKEFQNWKSLAKSERLNVELPIKPKEPSLKQLMTSDATMEAITEMMINNHSGVLCYMDELAGWIKGMNQYKSGGGNELEMWLKLWSAIFQIINRKGKEPVFAKNPFVNVLGGIQPEVLDIFTGKDNGLIDRILFSFPDEIAPMITDIEVPKELDDKLISVFNRLYSAHFTRDEYPNEPQVTKFTPEAYSEFKDYVNNKIYKEMMSFEMPYYLRGAWAKFPGYIARFALVIQGMHFGEERKALEQIDLDSLNKAIELTEYFMENAKKVYARLNSSKTDRKIELAERWINRNGGKASLRDIYNNKVAGCKNMKQAKSLFEEMVSRELGVMNEHCPKGARATIIFVLDDKVSNPREKNYNFY</sequence>
<dbReference type="AlphaFoldDB" id="A0A2V3ZYS5"/>
<dbReference type="Pfam" id="PF13148">
    <property type="entry name" value="DUF3987"/>
    <property type="match status" value="1"/>
</dbReference>
<evidence type="ECO:0000313" key="5">
    <source>
        <dbReference type="Proteomes" id="UP000248079"/>
    </source>
</evidence>
<keyword evidence="5" id="KW-1185">Reference proteome</keyword>
<evidence type="ECO:0000256" key="1">
    <source>
        <dbReference type="SAM" id="Coils"/>
    </source>
</evidence>
<dbReference type="RefSeq" id="WP_110360451.1">
    <property type="nucleotide sequence ID" value="NZ_QFLI01000003.1"/>
</dbReference>
<dbReference type="Proteomes" id="UP000248079">
    <property type="component" value="Unassembled WGS sequence"/>
</dbReference>
<evidence type="ECO:0000259" key="3">
    <source>
        <dbReference type="Pfam" id="PF08800"/>
    </source>
</evidence>
<comment type="caution">
    <text evidence="4">The sequence shown here is derived from an EMBL/GenBank/DDBJ whole genome shotgun (WGS) entry which is preliminary data.</text>
</comment>
<dbReference type="GO" id="GO:0016817">
    <property type="term" value="F:hydrolase activity, acting on acid anhydrides"/>
    <property type="evidence" value="ECO:0007669"/>
    <property type="project" value="InterPro"/>
</dbReference>
<dbReference type="InterPro" id="IPR014819">
    <property type="entry name" value="PriCT_2"/>
</dbReference>
<feature type="domain" description="Primase C-terminal 2" evidence="2">
    <location>
        <begin position="239"/>
        <end position="313"/>
    </location>
</feature>
<name>A0A2V3ZYS5_9BACT</name>
<dbReference type="EMBL" id="QFLI01000003">
    <property type="protein sequence ID" value="PXY01642.1"/>
    <property type="molecule type" value="Genomic_DNA"/>
</dbReference>
<evidence type="ECO:0000259" key="2">
    <source>
        <dbReference type="Pfam" id="PF08707"/>
    </source>
</evidence>
<proteinExistence type="predicted"/>
<feature type="coiled-coil region" evidence="1">
    <location>
        <begin position="432"/>
        <end position="459"/>
    </location>
</feature>
<dbReference type="Pfam" id="PF08707">
    <property type="entry name" value="PriCT_2"/>
    <property type="match status" value="1"/>
</dbReference>
<evidence type="ECO:0000313" key="4">
    <source>
        <dbReference type="EMBL" id="PXY01642.1"/>
    </source>
</evidence>